<gene>
    <name evidence="1" type="ORF">ACFO0N_18715</name>
</gene>
<sequence>MTPARPTDDERGDDREGKARVVEALRTAPKPAVNTGYLVKRIDRPHGEVFALLDRLADEGAVEHLEIRGVGHLWWLPSDPAG</sequence>
<protein>
    <submittedName>
        <fullName evidence="1">Uncharacterized protein</fullName>
    </submittedName>
</protein>
<keyword evidence="2" id="KW-1185">Reference proteome</keyword>
<name>A0ABD5PGS0_9EURY</name>
<evidence type="ECO:0000313" key="2">
    <source>
        <dbReference type="Proteomes" id="UP001595921"/>
    </source>
</evidence>
<comment type="caution">
    <text evidence="1">The sequence shown here is derived from an EMBL/GenBank/DDBJ whole genome shotgun (WGS) entry which is preliminary data.</text>
</comment>
<organism evidence="1 2">
    <name type="scientific">Halobium salinum</name>
    <dbReference type="NCBI Taxonomy" id="1364940"/>
    <lineage>
        <taxon>Archaea</taxon>
        <taxon>Methanobacteriati</taxon>
        <taxon>Methanobacteriota</taxon>
        <taxon>Stenosarchaea group</taxon>
        <taxon>Halobacteria</taxon>
        <taxon>Halobacteriales</taxon>
        <taxon>Haloferacaceae</taxon>
        <taxon>Halobium</taxon>
    </lineage>
</organism>
<proteinExistence type="predicted"/>
<dbReference type="EMBL" id="JBHSDS010000010">
    <property type="protein sequence ID" value="MFC4359985.1"/>
    <property type="molecule type" value="Genomic_DNA"/>
</dbReference>
<dbReference type="RefSeq" id="WP_267623318.1">
    <property type="nucleotide sequence ID" value="NZ_JAODIW010000008.1"/>
</dbReference>
<reference evidence="1 2" key="1">
    <citation type="journal article" date="2019" name="Int. J. Syst. Evol. Microbiol.">
        <title>The Global Catalogue of Microorganisms (GCM) 10K type strain sequencing project: providing services to taxonomists for standard genome sequencing and annotation.</title>
        <authorList>
            <consortium name="The Broad Institute Genomics Platform"/>
            <consortium name="The Broad Institute Genome Sequencing Center for Infectious Disease"/>
            <person name="Wu L."/>
            <person name="Ma J."/>
        </authorList>
    </citation>
    <scope>NUCLEOTIDE SEQUENCE [LARGE SCALE GENOMIC DNA]</scope>
    <source>
        <strain evidence="1 2">CGMCC 1.12553</strain>
    </source>
</reference>
<evidence type="ECO:0000313" key="1">
    <source>
        <dbReference type="EMBL" id="MFC4359985.1"/>
    </source>
</evidence>
<dbReference type="Proteomes" id="UP001595921">
    <property type="component" value="Unassembled WGS sequence"/>
</dbReference>
<accession>A0ABD5PGS0</accession>
<dbReference type="AlphaFoldDB" id="A0ABD5PGS0"/>